<evidence type="ECO:0000313" key="2">
    <source>
        <dbReference type="Proteomes" id="UP000199019"/>
    </source>
</evidence>
<organism evidence="1 2">
    <name type="scientific">Pedococcus cremeus</name>
    <dbReference type="NCBI Taxonomy" id="587636"/>
    <lineage>
        <taxon>Bacteria</taxon>
        <taxon>Bacillati</taxon>
        <taxon>Actinomycetota</taxon>
        <taxon>Actinomycetes</taxon>
        <taxon>Micrococcales</taxon>
        <taxon>Intrasporangiaceae</taxon>
        <taxon>Pedococcus</taxon>
    </lineage>
</organism>
<dbReference type="STRING" id="587636.SAMN05216199_3570"/>
<reference evidence="2" key="1">
    <citation type="submission" date="2016-10" db="EMBL/GenBank/DDBJ databases">
        <authorList>
            <person name="Varghese N."/>
            <person name="Submissions S."/>
        </authorList>
    </citation>
    <scope>NUCLEOTIDE SEQUENCE [LARGE SCALE GENOMIC DNA]</scope>
    <source>
        <strain evidence="2">CGMCC 1.6963</strain>
    </source>
</reference>
<proteinExistence type="predicted"/>
<protein>
    <submittedName>
        <fullName evidence="1">Uncharacterized protein</fullName>
    </submittedName>
</protein>
<sequence>MSVGWVAGSVRARAMANRRLGRDGALKLATSPTPEAAVELLARTTYGRHVHAGQSTAQAERGVLQALIWNARVLAGWTTRDGVATLRTLLAPLEILAIEEHLQRLTRPVTEPGPALSPLELGGLATAWPRLRGTGTPAAVRAALATSAWGDPGGESPREVLLWLRCSVADRVTLVAPAAATWAARSTALLLARELLTGAGPLPSPAAQAASRVVGRSAAHARRFTDLAPALSRSTRSVLEGVSGPAELWGAEARWWLAVERDSEGLVRAPRPGPEVLVGAVGLLAADAWRVRAALQAAAHGAEGLEVFRAAA</sequence>
<name>A0A1H9XAA7_9MICO</name>
<dbReference type="EMBL" id="FOHB01000007">
    <property type="protein sequence ID" value="SES43110.1"/>
    <property type="molecule type" value="Genomic_DNA"/>
</dbReference>
<dbReference type="OrthoDB" id="4930678at2"/>
<dbReference type="Proteomes" id="UP000199019">
    <property type="component" value="Unassembled WGS sequence"/>
</dbReference>
<dbReference type="AlphaFoldDB" id="A0A1H9XAA7"/>
<dbReference type="RefSeq" id="WP_091761221.1">
    <property type="nucleotide sequence ID" value="NZ_FOHB01000007.1"/>
</dbReference>
<evidence type="ECO:0000313" key="1">
    <source>
        <dbReference type="EMBL" id="SES43110.1"/>
    </source>
</evidence>
<gene>
    <name evidence="1" type="ORF">SAMN05216199_3570</name>
</gene>
<accession>A0A1H9XAA7</accession>
<keyword evidence="2" id="KW-1185">Reference proteome</keyword>